<dbReference type="InterPro" id="IPR044651">
    <property type="entry name" value="OTSB-like"/>
</dbReference>
<sequence>MEQRLDYYSLVGFKSGSTSPDELARLRIEPERTALFLDFDGTFVDIAPTPDAIRVTDRDKTLLDQLSKRTSGAVSVISGRNLHEIDSYLSDFQGTVSGGHGAEMRREAKALPTIKCDLERLEHIKCAVREFAAVDPRILAEDKSFGIVLHFRQHPELEGKVRDFVRSLVGGDADFEIQQAKMALEIKPKGISKAMAIERIMKFKEFRRRTILFAGDDDTDEIAFSWVNEQGGITIKIGDGLTLARYRTRNPASFKKWLREQLKSASKGA</sequence>
<comment type="similarity">
    <text evidence="2 4">Belongs to the trehalose phosphatase family.</text>
</comment>
<gene>
    <name evidence="5" type="ORF">DFR52_102832</name>
</gene>
<comment type="cofactor">
    <cofactor evidence="4">
        <name>Mg(2+)</name>
        <dbReference type="ChEBI" id="CHEBI:18420"/>
    </cofactor>
</comment>
<dbReference type="CDD" id="cd01627">
    <property type="entry name" value="HAD_TPP"/>
    <property type="match status" value="1"/>
</dbReference>
<protein>
    <recommendedName>
        <fullName evidence="4">Trehalose 6-phosphate phosphatase</fullName>
        <ecNumber evidence="4">3.1.3.12</ecNumber>
    </recommendedName>
</protein>
<evidence type="ECO:0000313" key="5">
    <source>
        <dbReference type="EMBL" id="PWW02164.1"/>
    </source>
</evidence>
<dbReference type="Gene3D" id="3.40.50.1000">
    <property type="entry name" value="HAD superfamily/HAD-like"/>
    <property type="match status" value="1"/>
</dbReference>
<comment type="caution">
    <text evidence="5">The sequence shown here is derived from an EMBL/GenBank/DDBJ whole genome shotgun (WGS) entry which is preliminary data.</text>
</comment>
<evidence type="ECO:0000313" key="6">
    <source>
        <dbReference type="Proteomes" id="UP000246352"/>
    </source>
</evidence>
<dbReference type="PANTHER" id="PTHR43768:SF3">
    <property type="entry name" value="TREHALOSE 6-PHOSPHATE PHOSPHATASE"/>
    <property type="match status" value="1"/>
</dbReference>
<keyword evidence="4" id="KW-0479">Metal-binding</keyword>
<dbReference type="NCBIfam" id="TIGR00685">
    <property type="entry name" value="T6PP"/>
    <property type="match status" value="1"/>
</dbReference>
<dbReference type="GO" id="GO:0004805">
    <property type="term" value="F:trehalose-phosphatase activity"/>
    <property type="evidence" value="ECO:0007669"/>
    <property type="project" value="UniProtKB-EC"/>
</dbReference>
<dbReference type="UniPathway" id="UPA00299"/>
<name>A0A317PTL3_9HYPH</name>
<dbReference type="PANTHER" id="PTHR43768">
    <property type="entry name" value="TREHALOSE 6-PHOSPHATE PHOSPHATASE"/>
    <property type="match status" value="1"/>
</dbReference>
<keyword evidence="3 4" id="KW-0378">Hydrolase</keyword>
<accession>A0A317PTL3</accession>
<comment type="pathway">
    <text evidence="1 4">Glycan biosynthesis; trehalose biosynthesis.</text>
</comment>
<dbReference type="SUPFAM" id="SSF56784">
    <property type="entry name" value="HAD-like"/>
    <property type="match status" value="1"/>
</dbReference>
<evidence type="ECO:0000256" key="2">
    <source>
        <dbReference type="ARBA" id="ARBA00008770"/>
    </source>
</evidence>
<keyword evidence="4" id="KW-0460">Magnesium</keyword>
<evidence type="ECO:0000256" key="1">
    <source>
        <dbReference type="ARBA" id="ARBA00005199"/>
    </source>
</evidence>
<dbReference type="InterPro" id="IPR036412">
    <property type="entry name" value="HAD-like_sf"/>
</dbReference>
<dbReference type="GO" id="GO:0005992">
    <property type="term" value="P:trehalose biosynthetic process"/>
    <property type="evidence" value="ECO:0007669"/>
    <property type="project" value="UniProtKB-UniPathway"/>
</dbReference>
<reference evidence="5 6" key="1">
    <citation type="submission" date="2018-05" db="EMBL/GenBank/DDBJ databases">
        <title>Genomic Encyclopedia of Type Strains, Phase IV (KMG-IV): sequencing the most valuable type-strain genomes for metagenomic binning, comparative biology and taxonomic classification.</title>
        <authorList>
            <person name="Goeker M."/>
        </authorList>
    </citation>
    <scope>NUCLEOTIDE SEQUENCE [LARGE SCALE GENOMIC DNA]</scope>
    <source>
        <strain evidence="5 6">DSM 16791</strain>
    </source>
</reference>
<dbReference type="InterPro" id="IPR023214">
    <property type="entry name" value="HAD_sf"/>
</dbReference>
<dbReference type="InterPro" id="IPR003337">
    <property type="entry name" value="Trehalose_PPase"/>
</dbReference>
<dbReference type="GO" id="GO:0046872">
    <property type="term" value="F:metal ion binding"/>
    <property type="evidence" value="ECO:0007669"/>
    <property type="project" value="UniProtKB-KW"/>
</dbReference>
<evidence type="ECO:0000256" key="4">
    <source>
        <dbReference type="RuleBase" id="RU361117"/>
    </source>
</evidence>
<proteinExistence type="inferred from homology"/>
<dbReference type="Pfam" id="PF02358">
    <property type="entry name" value="Trehalose_PPase"/>
    <property type="match status" value="1"/>
</dbReference>
<dbReference type="AlphaFoldDB" id="A0A317PTL3"/>
<dbReference type="Proteomes" id="UP000246352">
    <property type="component" value="Unassembled WGS sequence"/>
</dbReference>
<comment type="function">
    <text evidence="4">Removes the phosphate from trehalose 6-phosphate to produce free trehalose.</text>
</comment>
<dbReference type="EC" id="3.1.3.12" evidence="4"/>
<dbReference type="InterPro" id="IPR006379">
    <property type="entry name" value="HAD-SF_hydro_IIB"/>
</dbReference>
<dbReference type="EMBL" id="QGTR01000002">
    <property type="protein sequence ID" value="PWW02164.1"/>
    <property type="molecule type" value="Genomic_DNA"/>
</dbReference>
<organism evidence="5 6">
    <name type="scientific">Hoeflea marina</name>
    <dbReference type="NCBI Taxonomy" id="274592"/>
    <lineage>
        <taxon>Bacteria</taxon>
        <taxon>Pseudomonadati</taxon>
        <taxon>Pseudomonadota</taxon>
        <taxon>Alphaproteobacteria</taxon>
        <taxon>Hyphomicrobiales</taxon>
        <taxon>Rhizobiaceae</taxon>
        <taxon>Hoeflea</taxon>
    </lineage>
</organism>
<keyword evidence="6" id="KW-1185">Reference proteome</keyword>
<evidence type="ECO:0000256" key="3">
    <source>
        <dbReference type="ARBA" id="ARBA00022801"/>
    </source>
</evidence>
<dbReference type="NCBIfam" id="TIGR01484">
    <property type="entry name" value="HAD-SF-IIB"/>
    <property type="match status" value="1"/>
</dbReference>
<dbReference type="Gene3D" id="3.30.70.1020">
    <property type="entry name" value="Trehalose-6-phosphate phosphatase related protein, domain 2"/>
    <property type="match status" value="1"/>
</dbReference>
<comment type="catalytic activity">
    <reaction evidence="4">
        <text>alpha,alpha-trehalose 6-phosphate + H2O = alpha,alpha-trehalose + phosphate</text>
        <dbReference type="Rhea" id="RHEA:23420"/>
        <dbReference type="ChEBI" id="CHEBI:15377"/>
        <dbReference type="ChEBI" id="CHEBI:16551"/>
        <dbReference type="ChEBI" id="CHEBI:43474"/>
        <dbReference type="ChEBI" id="CHEBI:58429"/>
        <dbReference type="EC" id="3.1.3.12"/>
    </reaction>
</comment>